<evidence type="ECO:0000256" key="1">
    <source>
        <dbReference type="ARBA" id="ARBA00005437"/>
    </source>
</evidence>
<reference evidence="2" key="1">
    <citation type="submission" date="2015-06" db="UniProtKB">
        <authorList>
            <consortium name="EnsemblPlants"/>
        </authorList>
    </citation>
    <scope>IDENTIFICATION</scope>
</reference>
<dbReference type="InterPro" id="IPR007612">
    <property type="entry name" value="LOR"/>
</dbReference>
<evidence type="ECO:0000313" key="2">
    <source>
        <dbReference type="EnsemblPlants" id="EMT12071"/>
    </source>
</evidence>
<dbReference type="Pfam" id="PF04525">
    <property type="entry name" value="LOR"/>
    <property type="match status" value="1"/>
</dbReference>
<dbReference type="Gene3D" id="2.40.160.200">
    <property type="entry name" value="LURP1-related"/>
    <property type="match status" value="1"/>
</dbReference>
<dbReference type="SUPFAM" id="SSF54518">
    <property type="entry name" value="Tubby C-terminal domain-like"/>
    <property type="match status" value="1"/>
</dbReference>
<name>M8BDK6_AEGTA</name>
<dbReference type="InterPro" id="IPR038595">
    <property type="entry name" value="LOR_sf"/>
</dbReference>
<dbReference type="OMA" id="CAITHAG"/>
<protein>
    <submittedName>
        <fullName evidence="2">Uncharacterized protein</fullName>
    </submittedName>
</protein>
<accession>M8BDK6</accession>
<dbReference type="AlphaFoldDB" id="M8BDK6"/>
<dbReference type="PANTHER" id="PTHR31087">
    <property type="match status" value="1"/>
</dbReference>
<organism evidence="2">
    <name type="scientific">Aegilops tauschii</name>
    <name type="common">Tausch's goatgrass</name>
    <name type="synonym">Aegilops squarrosa</name>
    <dbReference type="NCBI Taxonomy" id="37682"/>
    <lineage>
        <taxon>Eukaryota</taxon>
        <taxon>Viridiplantae</taxon>
        <taxon>Streptophyta</taxon>
        <taxon>Embryophyta</taxon>
        <taxon>Tracheophyta</taxon>
        <taxon>Spermatophyta</taxon>
        <taxon>Magnoliopsida</taxon>
        <taxon>Liliopsida</taxon>
        <taxon>Poales</taxon>
        <taxon>Poaceae</taxon>
        <taxon>BOP clade</taxon>
        <taxon>Pooideae</taxon>
        <taxon>Triticodae</taxon>
        <taxon>Triticeae</taxon>
        <taxon>Triticinae</taxon>
        <taxon>Aegilops</taxon>
    </lineage>
</organism>
<dbReference type="InterPro" id="IPR025659">
    <property type="entry name" value="Tubby-like_C"/>
</dbReference>
<comment type="similarity">
    <text evidence="1">Belongs to the LOR family.</text>
</comment>
<sequence>MRMDGSFLFGRSVLLDAASRPVLTVQRRPSLFEVRRTWKAFQGGSTSSKDLLFSAVVRPSLTNTGDIHVHLDGERRRDFVGVRPWYRGTDCAVTHAGATVAQIESSGGFLCPTKYDVRVNEGVDHAFVLGLTVVLEGIRLDDAEEERCFAPASQSVGQIG</sequence>
<proteinExistence type="inferred from homology"/>
<dbReference type="PANTHER" id="PTHR31087:SF163">
    <property type="entry name" value="TUBBY C-TERMINAL DOMAIN-CONTAINING PROTEIN"/>
    <property type="match status" value="1"/>
</dbReference>
<dbReference type="EnsemblPlants" id="EMT12071">
    <property type="protein sequence ID" value="EMT12071"/>
    <property type="gene ID" value="F775_01087"/>
</dbReference>